<dbReference type="STRING" id="1149755.A0A2J6RFC7"/>
<dbReference type="EMBL" id="KZ613949">
    <property type="protein sequence ID" value="PMD37220.1"/>
    <property type="molecule type" value="Genomic_DNA"/>
</dbReference>
<keyword evidence="6" id="KW-0539">Nucleus</keyword>
<name>A0A2J6RFC7_HYAVF</name>
<keyword evidence="4 7" id="KW-0863">Zinc-finger</keyword>
<dbReference type="InterPro" id="IPR036236">
    <property type="entry name" value="Znf_C2H2_sf"/>
</dbReference>
<comment type="subcellular location">
    <subcellularLocation>
        <location evidence="1">Nucleus</location>
    </subcellularLocation>
</comment>
<keyword evidence="2" id="KW-0479">Metal-binding</keyword>
<dbReference type="CDD" id="cd12148">
    <property type="entry name" value="fungal_TF_MHR"/>
    <property type="match status" value="1"/>
</dbReference>
<dbReference type="PANTHER" id="PTHR40626:SF11">
    <property type="entry name" value="ZINC FINGER PROTEIN YPR022C"/>
    <property type="match status" value="1"/>
</dbReference>
<evidence type="ECO:0000256" key="3">
    <source>
        <dbReference type="ARBA" id="ARBA00022737"/>
    </source>
</evidence>
<evidence type="ECO:0000313" key="10">
    <source>
        <dbReference type="EMBL" id="PMD37220.1"/>
    </source>
</evidence>
<dbReference type="GO" id="GO:0000785">
    <property type="term" value="C:chromatin"/>
    <property type="evidence" value="ECO:0007669"/>
    <property type="project" value="TreeGrafter"/>
</dbReference>
<dbReference type="SUPFAM" id="SSF57667">
    <property type="entry name" value="beta-beta-alpha zinc fingers"/>
    <property type="match status" value="1"/>
</dbReference>
<keyword evidence="3" id="KW-0677">Repeat</keyword>
<proteinExistence type="predicted"/>
<feature type="region of interest" description="Disordered" evidence="8">
    <location>
        <begin position="1"/>
        <end position="52"/>
    </location>
</feature>
<dbReference type="GO" id="GO:0008270">
    <property type="term" value="F:zinc ion binding"/>
    <property type="evidence" value="ECO:0007669"/>
    <property type="project" value="UniProtKB-KW"/>
</dbReference>
<organism evidence="10 11">
    <name type="scientific">Hyaloscypha variabilis (strain UAMH 11265 / GT02V1 / F)</name>
    <name type="common">Meliniomyces variabilis</name>
    <dbReference type="NCBI Taxonomy" id="1149755"/>
    <lineage>
        <taxon>Eukaryota</taxon>
        <taxon>Fungi</taxon>
        <taxon>Dikarya</taxon>
        <taxon>Ascomycota</taxon>
        <taxon>Pezizomycotina</taxon>
        <taxon>Leotiomycetes</taxon>
        <taxon>Helotiales</taxon>
        <taxon>Hyaloscyphaceae</taxon>
        <taxon>Hyaloscypha</taxon>
        <taxon>Hyaloscypha variabilis</taxon>
    </lineage>
</organism>
<dbReference type="GO" id="GO:0000981">
    <property type="term" value="F:DNA-binding transcription factor activity, RNA polymerase II-specific"/>
    <property type="evidence" value="ECO:0007669"/>
    <property type="project" value="InterPro"/>
</dbReference>
<dbReference type="SMART" id="SM00355">
    <property type="entry name" value="ZnF_C2H2"/>
    <property type="match status" value="2"/>
</dbReference>
<dbReference type="InterPro" id="IPR051059">
    <property type="entry name" value="VerF-like"/>
</dbReference>
<evidence type="ECO:0000256" key="4">
    <source>
        <dbReference type="ARBA" id="ARBA00022771"/>
    </source>
</evidence>
<dbReference type="InterPro" id="IPR007219">
    <property type="entry name" value="XnlR_reg_dom"/>
</dbReference>
<keyword evidence="5" id="KW-0862">Zinc</keyword>
<feature type="domain" description="C2H2-type" evidence="9">
    <location>
        <begin position="54"/>
        <end position="81"/>
    </location>
</feature>
<evidence type="ECO:0000256" key="5">
    <source>
        <dbReference type="ARBA" id="ARBA00022833"/>
    </source>
</evidence>
<dbReference type="Proteomes" id="UP000235786">
    <property type="component" value="Unassembled WGS sequence"/>
</dbReference>
<evidence type="ECO:0000256" key="8">
    <source>
        <dbReference type="SAM" id="MobiDB-lite"/>
    </source>
</evidence>
<protein>
    <recommendedName>
        <fullName evidence="9">C2H2-type domain-containing protein</fullName>
    </recommendedName>
</protein>
<dbReference type="Pfam" id="PF00096">
    <property type="entry name" value="zf-C2H2"/>
    <property type="match status" value="2"/>
</dbReference>
<dbReference type="PROSITE" id="PS50157">
    <property type="entry name" value="ZINC_FINGER_C2H2_2"/>
    <property type="match status" value="2"/>
</dbReference>
<dbReference type="GO" id="GO:0000978">
    <property type="term" value="F:RNA polymerase II cis-regulatory region sequence-specific DNA binding"/>
    <property type="evidence" value="ECO:0007669"/>
    <property type="project" value="InterPro"/>
</dbReference>
<dbReference type="AlphaFoldDB" id="A0A2J6RFC7"/>
<evidence type="ECO:0000256" key="6">
    <source>
        <dbReference type="ARBA" id="ARBA00023242"/>
    </source>
</evidence>
<evidence type="ECO:0000313" key="11">
    <source>
        <dbReference type="Proteomes" id="UP000235786"/>
    </source>
</evidence>
<sequence>MTRRASHGLDMAGQAAEEQQQLTPDLGLPDPSTLQRPAESSGMYPNQRRVRPERACRVCKKSFSKSEHLKRHLRSHTKERPYTCTTCGKSYSRNDTLLRHERAHSVPGTVTSALQDLEVSSLNGDQGLGPFRQQGGDSPTSCNAGDMAAEFQPRQQPQIPLLQQMTVPDFPFSSPNFQENQPPRFSTDILADSTILGYADTTNMTQPPIQPSLQNNLAPPGHHSGLLDEEFPPASWLLADDFDIDALDNALTVAMADWVQTRPQDFDQPAPSMLILPPSPPSMALRSIESERNRQPIPATAVGRQPNDLVSKQWFTRLPPQSSRVQSRAGSEAPSEQFHVNERYWDKLSQTLVPRFIDPSIPPAEHLNLYLQLYASKFHPMLPVIHLPTFRPNSRNSHLLLSMCSLGSLFIQYPTAAIQGRGIFERVNKVVLASWETHLFSNKIEALVIVQTALLGQTFGMLSGKAKDMTMIDAFHGTLLVWARTLGVPREAVFSLPAHDITDDEKDRLWREWAHAEQQLRLGLAVLVHDAELASLLHRESTMSRSIFGRLPRLPHDNLFKAPTAAKWYALLRDQAPRNKGPFPTLGSWMKGEEDQNQLILQSVQDSRFTLYSMLESINVAIIEAGQANKLDTATIQHFQRRLLVWYELNAGASVNYRGGVDPFHTRILWHSTFMALFADFDLLEAAVGRDGHDAACASNEKVHQWASGPNAARCLIHSLLLQEEIGNMQLRSEPALHVPRILFWAGLVALCYSKHASPGSHRLPDFQAQVFPEIKILGPTAHARLVEAFISGPGLNPMVHIITVCKSIDQLQKLSRWGVSHTFARILSSALQANGDGAIDREGIDGQA</sequence>
<keyword evidence="11" id="KW-1185">Reference proteome</keyword>
<dbReference type="Pfam" id="PF04082">
    <property type="entry name" value="Fungal_trans"/>
    <property type="match status" value="1"/>
</dbReference>
<evidence type="ECO:0000256" key="1">
    <source>
        <dbReference type="ARBA" id="ARBA00004123"/>
    </source>
</evidence>
<feature type="domain" description="C2H2-type" evidence="9">
    <location>
        <begin position="82"/>
        <end position="105"/>
    </location>
</feature>
<dbReference type="GO" id="GO:0006351">
    <property type="term" value="P:DNA-templated transcription"/>
    <property type="evidence" value="ECO:0007669"/>
    <property type="project" value="InterPro"/>
</dbReference>
<reference evidence="10 11" key="1">
    <citation type="submission" date="2016-04" db="EMBL/GenBank/DDBJ databases">
        <title>A degradative enzymes factory behind the ericoid mycorrhizal symbiosis.</title>
        <authorList>
            <consortium name="DOE Joint Genome Institute"/>
            <person name="Martino E."/>
            <person name="Morin E."/>
            <person name="Grelet G."/>
            <person name="Kuo A."/>
            <person name="Kohler A."/>
            <person name="Daghino S."/>
            <person name="Barry K."/>
            <person name="Choi C."/>
            <person name="Cichocki N."/>
            <person name="Clum A."/>
            <person name="Copeland A."/>
            <person name="Hainaut M."/>
            <person name="Haridas S."/>
            <person name="Labutti K."/>
            <person name="Lindquist E."/>
            <person name="Lipzen A."/>
            <person name="Khouja H.-R."/>
            <person name="Murat C."/>
            <person name="Ohm R."/>
            <person name="Olson A."/>
            <person name="Spatafora J."/>
            <person name="Veneault-Fourrey C."/>
            <person name="Henrissat B."/>
            <person name="Grigoriev I."/>
            <person name="Martin F."/>
            <person name="Perotto S."/>
        </authorList>
    </citation>
    <scope>NUCLEOTIDE SEQUENCE [LARGE SCALE GENOMIC DNA]</scope>
    <source>
        <strain evidence="10 11">F</strain>
    </source>
</reference>
<dbReference type="GO" id="GO:0005634">
    <property type="term" value="C:nucleus"/>
    <property type="evidence" value="ECO:0007669"/>
    <property type="project" value="UniProtKB-SubCell"/>
</dbReference>
<dbReference type="Gene3D" id="3.30.160.60">
    <property type="entry name" value="Classic Zinc Finger"/>
    <property type="match status" value="2"/>
</dbReference>
<dbReference type="PANTHER" id="PTHR40626">
    <property type="entry name" value="MIP31509P"/>
    <property type="match status" value="1"/>
</dbReference>
<evidence type="ECO:0000256" key="2">
    <source>
        <dbReference type="ARBA" id="ARBA00022723"/>
    </source>
</evidence>
<evidence type="ECO:0000256" key="7">
    <source>
        <dbReference type="PROSITE-ProRule" id="PRU00042"/>
    </source>
</evidence>
<dbReference type="FunFam" id="3.30.160.60:FF:002343">
    <property type="entry name" value="Zinc finger protein 33A"/>
    <property type="match status" value="1"/>
</dbReference>
<dbReference type="OrthoDB" id="10018191at2759"/>
<evidence type="ECO:0000259" key="9">
    <source>
        <dbReference type="PROSITE" id="PS50157"/>
    </source>
</evidence>
<accession>A0A2J6RFC7</accession>
<dbReference type="InterPro" id="IPR013087">
    <property type="entry name" value="Znf_C2H2_type"/>
</dbReference>
<gene>
    <name evidence="10" type="ORF">L207DRAFT_463479</name>
</gene>
<dbReference type="PROSITE" id="PS00028">
    <property type="entry name" value="ZINC_FINGER_C2H2_1"/>
    <property type="match status" value="2"/>
</dbReference>